<reference evidence="4" key="1">
    <citation type="submission" date="2019-06" db="EMBL/GenBank/DDBJ databases">
        <title>Draft genome sequence of the griseofulvin-producing fungus Xylaria cubensis strain G536.</title>
        <authorList>
            <person name="Mead M.E."/>
            <person name="Raja H.A."/>
            <person name="Steenwyk J.L."/>
            <person name="Knowles S.L."/>
            <person name="Oberlies N.H."/>
            <person name="Rokas A."/>
        </authorList>
    </citation>
    <scope>NUCLEOTIDE SEQUENCE [LARGE SCALE GENOMIC DNA]</scope>
    <source>
        <strain evidence="4">G536</strain>
    </source>
</reference>
<proteinExistence type="predicted"/>
<evidence type="ECO:0000313" key="3">
    <source>
        <dbReference type="EMBL" id="TRX98270.1"/>
    </source>
</evidence>
<name>A0A553IDK0_9PEZI</name>
<dbReference type="Pfam" id="PF24870">
    <property type="entry name" value="DUF7735"/>
    <property type="match status" value="1"/>
</dbReference>
<dbReference type="InterPro" id="IPR056637">
    <property type="entry name" value="DUF7735"/>
</dbReference>
<dbReference type="Proteomes" id="UP000319160">
    <property type="component" value="Unassembled WGS sequence"/>
</dbReference>
<accession>A0A553IDK0</accession>
<evidence type="ECO:0000256" key="1">
    <source>
        <dbReference type="SAM" id="SignalP"/>
    </source>
</evidence>
<dbReference type="EMBL" id="VFLP01000003">
    <property type="protein sequence ID" value="TRX98270.1"/>
    <property type="molecule type" value="Genomic_DNA"/>
</dbReference>
<evidence type="ECO:0000313" key="4">
    <source>
        <dbReference type="Proteomes" id="UP000319160"/>
    </source>
</evidence>
<gene>
    <name evidence="3" type="ORF">FHL15_000915</name>
</gene>
<sequence>MMYNSKALLSAALLTGASVAQTSSESSDAQCTQSYVSLLAGAPTPDGQLASAITSYASGIVQSATAATDVNPLAYATQVCDFSSSLPSSLQSDFDAYVTQVISYVSASSSAIDAVITNCVATGAEGAAYTSLVNSFAAHTGPLCAAATGTTTGLATGTGIPSGTANSTTTFVTGTPTPSSTGVNGGGASSSVPTGAAAMPTAVLGGAAAAAGLLGVIALL</sequence>
<organism evidence="3 4">
    <name type="scientific">Xylaria flabelliformis</name>
    <dbReference type="NCBI Taxonomy" id="2512241"/>
    <lineage>
        <taxon>Eukaryota</taxon>
        <taxon>Fungi</taxon>
        <taxon>Dikarya</taxon>
        <taxon>Ascomycota</taxon>
        <taxon>Pezizomycotina</taxon>
        <taxon>Sordariomycetes</taxon>
        <taxon>Xylariomycetidae</taxon>
        <taxon>Xylariales</taxon>
        <taxon>Xylariaceae</taxon>
        <taxon>Xylaria</taxon>
    </lineage>
</organism>
<feature type="chain" id="PRO_5022167093" description="DUF7735 domain-containing protein" evidence="1">
    <location>
        <begin position="23"/>
        <end position="220"/>
    </location>
</feature>
<dbReference type="AlphaFoldDB" id="A0A553IDK0"/>
<comment type="caution">
    <text evidence="3">The sequence shown here is derived from an EMBL/GenBank/DDBJ whole genome shotgun (WGS) entry which is preliminary data.</text>
</comment>
<keyword evidence="4" id="KW-1185">Reference proteome</keyword>
<dbReference type="OrthoDB" id="4778918at2759"/>
<feature type="domain" description="DUF7735" evidence="2">
    <location>
        <begin position="23"/>
        <end position="122"/>
    </location>
</feature>
<evidence type="ECO:0000259" key="2">
    <source>
        <dbReference type="Pfam" id="PF24870"/>
    </source>
</evidence>
<feature type="signal peptide" evidence="1">
    <location>
        <begin position="1"/>
        <end position="22"/>
    </location>
</feature>
<keyword evidence="1" id="KW-0732">Signal</keyword>
<protein>
    <recommendedName>
        <fullName evidence="2">DUF7735 domain-containing protein</fullName>
    </recommendedName>
</protein>